<dbReference type="Pfam" id="PF01547">
    <property type="entry name" value="SBP_bac_1"/>
    <property type="match status" value="1"/>
</dbReference>
<dbReference type="PROSITE" id="PS51257">
    <property type="entry name" value="PROKAR_LIPOPROTEIN"/>
    <property type="match status" value="1"/>
</dbReference>
<organism evidence="3 4">
    <name type="scientific">Diplocloster agilis</name>
    <dbReference type="NCBI Taxonomy" id="2850323"/>
    <lineage>
        <taxon>Bacteria</taxon>
        <taxon>Bacillati</taxon>
        <taxon>Bacillota</taxon>
        <taxon>Clostridia</taxon>
        <taxon>Lachnospirales</taxon>
        <taxon>Lachnospiraceae</taxon>
        <taxon>Diplocloster</taxon>
    </lineage>
</organism>
<dbReference type="InterPro" id="IPR050490">
    <property type="entry name" value="Bact_solute-bd_prot1"/>
</dbReference>
<accession>A0A949N950</accession>
<dbReference type="Proteomes" id="UP000712157">
    <property type="component" value="Unassembled WGS sequence"/>
</dbReference>
<gene>
    <name evidence="3" type="ORF">KTH89_00390</name>
</gene>
<dbReference type="InterPro" id="IPR006059">
    <property type="entry name" value="SBP"/>
</dbReference>
<evidence type="ECO:0000313" key="3">
    <source>
        <dbReference type="EMBL" id="MBU9734972.1"/>
    </source>
</evidence>
<dbReference type="PANTHER" id="PTHR43649">
    <property type="entry name" value="ARABINOSE-BINDING PROTEIN-RELATED"/>
    <property type="match status" value="1"/>
</dbReference>
<name>A0A949N950_9FIRM</name>
<proteinExistence type="predicted"/>
<keyword evidence="2" id="KW-0732">Signal</keyword>
<sequence>MKRLLALAMAAIMMVSLTACGGGKEAPAADDKGGSAPADNAAASDNTDTKDTGASGKVELKLLRLGDLTKAEPIFAPIVEQFEKDNPDITVKFDAMAWTEATTKLKLLGAQGELPDVTFINIINGWDLASEGYLADLSDRVKNDPVLSKDIPQSVIDVATTADGKMYWVPAATGAFSLWYNKDLFKQAGLDPEKPPQTMEEMISYAKTITEKTGVPGLGFGVKAMEDYANVIESFYASYTGVDIWDDANKCFTFENDENNRKLFADALEQVRAIVNDYGIIQPSPEEYNPFGLRPLFRDGQIAMYLDGGWAVKEFLDELDKGEDSKFMTSLFPAGPAGSHPIMGCDGWSIPAECKNPDDAWKLVQCLMSSDNQTRHATMWGLMPILESEKEKEEFADPYWGPLVKQLETVSARPKDKQVAMIEQAIADGAQAVALQKMTPDDAIDFMIQTVASNYSE</sequence>
<feature type="signal peptide" evidence="2">
    <location>
        <begin position="1"/>
        <end position="21"/>
    </location>
</feature>
<dbReference type="Gene3D" id="3.40.190.10">
    <property type="entry name" value="Periplasmic binding protein-like II"/>
    <property type="match status" value="1"/>
</dbReference>
<reference evidence="3" key="1">
    <citation type="submission" date="2021-06" db="EMBL/GenBank/DDBJ databases">
        <title>Description of novel taxa of the family Lachnospiraceae.</title>
        <authorList>
            <person name="Chaplin A.V."/>
            <person name="Sokolova S.R."/>
            <person name="Pikina A.P."/>
            <person name="Korzhanova M."/>
            <person name="Belova V."/>
            <person name="Korostin D."/>
            <person name="Efimov B.A."/>
        </authorList>
    </citation>
    <scope>NUCLEOTIDE SEQUENCE</scope>
    <source>
        <strain evidence="3">ASD5720</strain>
    </source>
</reference>
<protein>
    <submittedName>
        <fullName evidence="3">Extracellular solute-binding protein</fullName>
    </submittedName>
</protein>
<evidence type="ECO:0000313" key="4">
    <source>
        <dbReference type="Proteomes" id="UP000712157"/>
    </source>
</evidence>
<keyword evidence="4" id="KW-1185">Reference proteome</keyword>
<evidence type="ECO:0000256" key="1">
    <source>
        <dbReference type="SAM" id="MobiDB-lite"/>
    </source>
</evidence>
<dbReference type="RefSeq" id="WP_158343878.1">
    <property type="nucleotide sequence ID" value="NZ_JAHQCW010000001.1"/>
</dbReference>
<feature type="region of interest" description="Disordered" evidence="1">
    <location>
        <begin position="24"/>
        <end position="52"/>
    </location>
</feature>
<evidence type="ECO:0000256" key="2">
    <source>
        <dbReference type="SAM" id="SignalP"/>
    </source>
</evidence>
<feature type="compositionally biased region" description="Low complexity" evidence="1">
    <location>
        <begin position="34"/>
        <end position="46"/>
    </location>
</feature>
<dbReference type="AlphaFoldDB" id="A0A949N950"/>
<dbReference type="EMBL" id="JAHQCW010000001">
    <property type="protein sequence ID" value="MBU9734972.1"/>
    <property type="molecule type" value="Genomic_DNA"/>
</dbReference>
<dbReference type="SUPFAM" id="SSF53850">
    <property type="entry name" value="Periplasmic binding protein-like II"/>
    <property type="match status" value="1"/>
</dbReference>
<feature type="chain" id="PRO_5038971031" evidence="2">
    <location>
        <begin position="22"/>
        <end position="457"/>
    </location>
</feature>
<dbReference type="PANTHER" id="PTHR43649:SF12">
    <property type="entry name" value="DIACETYLCHITOBIOSE BINDING PROTEIN DASA"/>
    <property type="match status" value="1"/>
</dbReference>
<comment type="caution">
    <text evidence="3">The sequence shown here is derived from an EMBL/GenBank/DDBJ whole genome shotgun (WGS) entry which is preliminary data.</text>
</comment>